<feature type="region of interest" description="Disordered" evidence="1">
    <location>
        <begin position="929"/>
        <end position="990"/>
    </location>
</feature>
<dbReference type="InterPro" id="IPR002859">
    <property type="entry name" value="PKD/REJ-like"/>
</dbReference>
<keyword evidence="2" id="KW-0472">Membrane</keyword>
<evidence type="ECO:0000256" key="1">
    <source>
        <dbReference type="SAM" id="MobiDB-lite"/>
    </source>
</evidence>
<evidence type="ECO:0000259" key="3">
    <source>
        <dbReference type="Pfam" id="PF02010"/>
    </source>
</evidence>
<reference evidence="4" key="1">
    <citation type="submission" date="2021-09" db="EMBL/GenBank/DDBJ databases">
        <authorList>
            <consortium name="AG Swart"/>
            <person name="Singh M."/>
            <person name="Singh A."/>
            <person name="Seah K."/>
            <person name="Emmerich C."/>
        </authorList>
    </citation>
    <scope>NUCLEOTIDE SEQUENCE</scope>
    <source>
        <strain evidence="4">ATCC30299</strain>
    </source>
</reference>
<feature type="transmembrane region" description="Helical" evidence="2">
    <location>
        <begin position="1083"/>
        <end position="1107"/>
    </location>
</feature>
<protein>
    <recommendedName>
        <fullName evidence="3">PKD/REJ-like domain-containing protein</fullName>
    </recommendedName>
</protein>
<accession>A0AAU9JG01</accession>
<keyword evidence="5" id="KW-1185">Reference proteome</keyword>
<feature type="domain" description="PKD/REJ-like" evidence="3">
    <location>
        <begin position="188"/>
        <end position="556"/>
    </location>
</feature>
<feature type="transmembrane region" description="Helical" evidence="2">
    <location>
        <begin position="1114"/>
        <end position="1136"/>
    </location>
</feature>
<comment type="caution">
    <text evidence="4">The sequence shown here is derived from an EMBL/GenBank/DDBJ whole genome shotgun (WGS) entry which is preliminary data.</text>
</comment>
<feature type="transmembrane region" description="Helical" evidence="2">
    <location>
        <begin position="903"/>
        <end position="923"/>
    </location>
</feature>
<dbReference type="Proteomes" id="UP001162131">
    <property type="component" value="Unassembled WGS sequence"/>
</dbReference>
<dbReference type="EMBL" id="CAJZBQ010000025">
    <property type="protein sequence ID" value="CAG9320609.1"/>
    <property type="molecule type" value="Genomic_DNA"/>
</dbReference>
<feature type="transmembrane region" description="Helical" evidence="2">
    <location>
        <begin position="1148"/>
        <end position="1171"/>
    </location>
</feature>
<organism evidence="4 5">
    <name type="scientific">Blepharisma stoltei</name>
    <dbReference type="NCBI Taxonomy" id="1481888"/>
    <lineage>
        <taxon>Eukaryota</taxon>
        <taxon>Sar</taxon>
        <taxon>Alveolata</taxon>
        <taxon>Ciliophora</taxon>
        <taxon>Postciliodesmatophora</taxon>
        <taxon>Heterotrichea</taxon>
        <taxon>Heterotrichida</taxon>
        <taxon>Blepharismidae</taxon>
        <taxon>Blepharisma</taxon>
    </lineage>
</organism>
<feature type="compositionally biased region" description="Acidic residues" evidence="1">
    <location>
        <begin position="969"/>
        <end position="983"/>
    </location>
</feature>
<feature type="transmembrane region" description="Helical" evidence="2">
    <location>
        <begin position="1040"/>
        <end position="1059"/>
    </location>
</feature>
<proteinExistence type="predicted"/>
<gene>
    <name evidence="4" type="ORF">BSTOLATCC_MIC26523</name>
</gene>
<keyword evidence="2" id="KW-0812">Transmembrane</keyword>
<keyword evidence="2" id="KW-1133">Transmembrane helix</keyword>
<dbReference type="AlphaFoldDB" id="A0AAU9JG01"/>
<name>A0AAU9JG01_9CILI</name>
<evidence type="ECO:0000256" key="2">
    <source>
        <dbReference type="SAM" id="Phobius"/>
    </source>
</evidence>
<evidence type="ECO:0000313" key="5">
    <source>
        <dbReference type="Proteomes" id="UP001162131"/>
    </source>
</evidence>
<sequence>MGTGPVCSWSDAKTLKIALGTQFSLRDSTINLDGTWILKDTQDPCTINYQPLSVSIKMPTSPSPVAVITGPQTISLGCNNDAIVYSADKSTGNYGASLTYKWSSTSVDLILQATGFSISIPKSSISSSLTSLTVTVQITNTFALTSSASMTTTISPQETLTVSFDSGSTISMKASESKTVKALVAAICGSSATSISWQWAYTSGPSSTAATNLASSATTQKLSISSNLLAAGGPYVFTATATQNTNSSPITGSASVSITVTSSPLVIQLSKGSGDVNKNLDFIIDASSSKDPDTNSADGLAYAWTCTNHLDGTACSIASYLSSQSSSALTIPKASLVVNQWDLTCTISKDSRTASYTITLNIIDISATTNIAIPTISVKANYQQLNRFSASVSGGDGTSILWSQSSGTKIQISPNNLSYLSLTANSLAEGMSYVFSLTITSGTSSFSVDLALNVNLGAACSDTVPSVNPSSGTALTTSFSISISNCYDRDGEDYPILYTFEYSTDSGTTYRIIGSTTEQSQISYYMPAGTITILAHVCDQLNTCMDYTTKSSISVKDYVSRRLQSDALRTSYSTLTLDPDNIPSTITLFCSSASIDSSLFSTMWSDLKSYVSSQSTMTNTLLDSVLGAVYSLSTQKGLMTLNTWEEFIVWVDNLLTTYTSLVPTADNLDSIVEIGESYLNYGINTTFSEQTFEKYVLYVNNFYTTWAIASTANDLVTQSSINDAISTAKTHIYKDRNFPEDMQNTTRYYSTVANLTYPGTLDYSNTNIMNMRANFYHGFTDDFSAIAIFSLANSGTYKDYSLNPATETYVPFSSSDYPFLIELPYSKNIGEGMVWGCVYYNETSSNWTESNCKIVSINNSTSTVTFKVYHFSMYKLTEVNPSVNPPPYVPITDSSCDDNYAPLYILVVVLFIGLLLAPIMVIIDRISPSSPTQAPKDAPPNTPASHSPRPTLRGLMRPNISVHASQGEESIEDDDVDSSDEEGVQSQDIDLTENSVVEQIEAPIEKPEPEVKYELQELIEGHLVFGLIYYRPIFSRVARVFTLIVAIVFELLLEGLLYYGSEDINSGSETATQTLFDNYEGKYFGYMILALAITIPVEVFMIVAFSIDRKKAPIWPAIGVIVGLAVLIGSIVGVVMLSYDFCHEWSGYWAVSFLWGILIEIFIMETIYMIVRYFLIQAYPSNEAIKS</sequence>
<dbReference type="Pfam" id="PF02010">
    <property type="entry name" value="REJ"/>
    <property type="match status" value="1"/>
</dbReference>
<evidence type="ECO:0000313" key="4">
    <source>
        <dbReference type="EMBL" id="CAG9320609.1"/>
    </source>
</evidence>